<dbReference type="PROSITE" id="PS00375">
    <property type="entry name" value="UDPGT"/>
    <property type="match status" value="1"/>
</dbReference>
<dbReference type="Pfam" id="PF26168">
    <property type="entry name" value="Glyco_transf_N"/>
    <property type="match status" value="1"/>
</dbReference>
<dbReference type="GO" id="GO:0032787">
    <property type="term" value="P:monocarboxylic acid metabolic process"/>
    <property type="evidence" value="ECO:0007669"/>
    <property type="project" value="UniProtKB-ARBA"/>
</dbReference>
<name>A0A067L9U1_JATCU</name>
<dbReference type="KEGG" id="jcu:105644769"/>
<dbReference type="EC" id="2.4.1.-" evidence="7"/>
<dbReference type="InterPro" id="IPR002213">
    <property type="entry name" value="UDP_glucos_trans"/>
</dbReference>
<dbReference type="UniPathway" id="UPA00009"/>
<dbReference type="GO" id="GO:0009718">
    <property type="term" value="P:anthocyanin-containing compound biosynthetic process"/>
    <property type="evidence" value="ECO:0007669"/>
    <property type="project" value="UniProtKB-UniPathway"/>
</dbReference>
<proteinExistence type="inferred from homology"/>
<evidence type="ECO:0000259" key="8">
    <source>
        <dbReference type="Pfam" id="PF26168"/>
    </source>
</evidence>
<evidence type="ECO:0000256" key="2">
    <source>
        <dbReference type="ARBA" id="ARBA00009995"/>
    </source>
</evidence>
<evidence type="ECO:0000256" key="1">
    <source>
        <dbReference type="ARBA" id="ARBA00004935"/>
    </source>
</evidence>
<dbReference type="GO" id="GO:0047213">
    <property type="term" value="F:anthocyanidin 3-O-glucosyltransferase activity"/>
    <property type="evidence" value="ECO:0007669"/>
    <property type="project" value="UniProtKB-EC"/>
</dbReference>
<dbReference type="OrthoDB" id="5835829at2759"/>
<evidence type="ECO:0000313" key="9">
    <source>
        <dbReference type="EMBL" id="KDP45201.1"/>
    </source>
</evidence>
<evidence type="ECO:0000256" key="3">
    <source>
        <dbReference type="ARBA" id="ARBA00022676"/>
    </source>
</evidence>
<reference evidence="9 10" key="1">
    <citation type="journal article" date="2014" name="PLoS ONE">
        <title>Global Analysis of Gene Expression Profiles in Physic Nut (Jatropha curcas L.) Seedlings Exposed to Salt Stress.</title>
        <authorList>
            <person name="Zhang L."/>
            <person name="Zhang C."/>
            <person name="Wu P."/>
            <person name="Chen Y."/>
            <person name="Li M."/>
            <person name="Jiang H."/>
            <person name="Wu G."/>
        </authorList>
    </citation>
    <scope>NUCLEOTIDE SEQUENCE [LARGE SCALE GENOMIC DNA]</scope>
    <source>
        <strain evidence="10">cv. GZQX0401</strain>
        <tissue evidence="9">Young leaves</tissue>
    </source>
</reference>
<dbReference type="SUPFAM" id="SSF53756">
    <property type="entry name" value="UDP-Glycosyltransferase/glycogen phosphorylase"/>
    <property type="match status" value="1"/>
</dbReference>
<organism evidence="9 10">
    <name type="scientific">Jatropha curcas</name>
    <name type="common">Barbados nut</name>
    <dbReference type="NCBI Taxonomy" id="180498"/>
    <lineage>
        <taxon>Eukaryota</taxon>
        <taxon>Viridiplantae</taxon>
        <taxon>Streptophyta</taxon>
        <taxon>Embryophyta</taxon>
        <taxon>Tracheophyta</taxon>
        <taxon>Spermatophyta</taxon>
        <taxon>Magnoliopsida</taxon>
        <taxon>eudicotyledons</taxon>
        <taxon>Gunneridae</taxon>
        <taxon>Pentapetalae</taxon>
        <taxon>rosids</taxon>
        <taxon>fabids</taxon>
        <taxon>Malpighiales</taxon>
        <taxon>Euphorbiaceae</taxon>
        <taxon>Crotonoideae</taxon>
        <taxon>Jatropheae</taxon>
        <taxon>Jatropha</taxon>
    </lineage>
</organism>
<dbReference type="GO" id="GO:0080044">
    <property type="term" value="F:quercetin 7-O-glucosyltransferase activity"/>
    <property type="evidence" value="ECO:0007669"/>
    <property type="project" value="TreeGrafter"/>
</dbReference>
<dbReference type="Proteomes" id="UP000027138">
    <property type="component" value="Unassembled WGS sequence"/>
</dbReference>
<feature type="domain" description="Glycosyltransferase N-terminal" evidence="8">
    <location>
        <begin position="9"/>
        <end position="39"/>
    </location>
</feature>
<dbReference type="FunFam" id="3.40.50.2000:FF:000019">
    <property type="entry name" value="Glycosyltransferase"/>
    <property type="match status" value="1"/>
</dbReference>
<dbReference type="CDD" id="cd03784">
    <property type="entry name" value="GT1_Gtf-like"/>
    <property type="match status" value="1"/>
</dbReference>
<protein>
    <recommendedName>
        <fullName evidence="7">Glycosyltransferase</fullName>
        <ecNumber evidence="7">2.4.1.-</ecNumber>
    </recommendedName>
</protein>
<evidence type="ECO:0000256" key="4">
    <source>
        <dbReference type="ARBA" id="ARBA00022679"/>
    </source>
</evidence>
<dbReference type="GO" id="GO:0080043">
    <property type="term" value="F:quercetin 3-O-glucosyltransferase activity"/>
    <property type="evidence" value="ECO:0007669"/>
    <property type="project" value="TreeGrafter"/>
</dbReference>
<dbReference type="AlphaFoldDB" id="A0A067L9U1"/>
<sequence length="457" mass="51386">MEKEERPFKVHVLVVPYPLQGHLNPMLQFSKRLVSKGVKATLPNTIAINKSMHADPNSPVDIETISDGFDEGGFAQAESTEIYLSRLQEVGSKTLADLINRLKDLGRPVTAVIYDGFMPWALDVAKQFGLTGVTFFNQSCSVNNIYYHVQRGLLRLPLSEPTVSLPGLPLLHASETPSFVSDSVSYPGFHHLVMNQFCNIDEADWVLFNSFYKLEEEIVVWMAKRWRLRTIGPTLPSMYLDKRIEDDKDYGISTFKPDETNCIKWLQDKPSASVVYVAFGSVARLGAEQMEELAWGLKASNYYFLWVVRAAEQAKLPKNFKEDTSDKSLVVIWSPQLEVLANESTGCFVTHCGFNSVLEALSFGVPMVAMPQWTDQPTNAKYVEDVWKMGIRAMADEKGVVRRQVIEHCLRQVMEGEKGKEIKENAIKWKNLAKEAISEGGNSDTNIDEFVAKLTGS</sequence>
<dbReference type="Pfam" id="PF00201">
    <property type="entry name" value="UDPGT"/>
    <property type="match status" value="1"/>
</dbReference>
<dbReference type="EMBL" id="KK914233">
    <property type="protein sequence ID" value="KDP45201.1"/>
    <property type="molecule type" value="Genomic_DNA"/>
</dbReference>
<keyword evidence="3 6" id="KW-0328">Glycosyltransferase</keyword>
<comment type="similarity">
    <text evidence="2 6">Belongs to the UDP-glycosyltransferase family.</text>
</comment>
<evidence type="ECO:0000256" key="5">
    <source>
        <dbReference type="ARBA" id="ARBA00047606"/>
    </source>
</evidence>
<dbReference type="PANTHER" id="PTHR11926:SF1553">
    <property type="entry name" value="GLYCOSYLTRANSFERASE"/>
    <property type="match status" value="1"/>
</dbReference>
<keyword evidence="4 6" id="KW-0808">Transferase</keyword>
<evidence type="ECO:0000256" key="6">
    <source>
        <dbReference type="RuleBase" id="RU003718"/>
    </source>
</evidence>
<dbReference type="PANTHER" id="PTHR11926">
    <property type="entry name" value="GLUCOSYL/GLUCURONOSYL TRANSFERASES"/>
    <property type="match status" value="1"/>
</dbReference>
<accession>A0A067L9U1</accession>
<gene>
    <name evidence="9" type="ORF">JCGZ_15066</name>
</gene>
<comment type="pathway">
    <text evidence="1">Pigment biosynthesis; anthocyanin biosynthesis.</text>
</comment>
<dbReference type="InterPro" id="IPR058980">
    <property type="entry name" value="Glyco_transf_N"/>
</dbReference>
<dbReference type="Gene3D" id="3.40.50.2000">
    <property type="entry name" value="Glycogen Phosphorylase B"/>
    <property type="match status" value="2"/>
</dbReference>
<keyword evidence="10" id="KW-1185">Reference proteome</keyword>
<evidence type="ECO:0000313" key="10">
    <source>
        <dbReference type="Proteomes" id="UP000027138"/>
    </source>
</evidence>
<dbReference type="InterPro" id="IPR035595">
    <property type="entry name" value="UDP_glycos_trans_CS"/>
</dbReference>
<evidence type="ECO:0000256" key="7">
    <source>
        <dbReference type="RuleBase" id="RU362057"/>
    </source>
</evidence>
<dbReference type="FunFam" id="3.40.50.2000:FF:000057">
    <property type="entry name" value="Glycosyltransferase"/>
    <property type="match status" value="1"/>
</dbReference>
<comment type="catalytic activity">
    <reaction evidence="5">
        <text>an anthocyanidin + UDP-alpha-D-glucose + H(+) = an anthocyanidin 3-O-beta-D-glucoside + UDP</text>
        <dbReference type="Rhea" id="RHEA:20093"/>
        <dbReference type="ChEBI" id="CHEBI:15378"/>
        <dbReference type="ChEBI" id="CHEBI:16307"/>
        <dbReference type="ChEBI" id="CHEBI:58223"/>
        <dbReference type="ChEBI" id="CHEBI:58885"/>
        <dbReference type="ChEBI" id="CHEBI:143576"/>
        <dbReference type="EC" id="2.4.1.115"/>
    </reaction>
</comment>